<dbReference type="GO" id="GO:0031071">
    <property type="term" value="F:cysteine desulfurase activity"/>
    <property type="evidence" value="ECO:0007669"/>
    <property type="project" value="UniProtKB-EC"/>
</dbReference>
<comment type="similarity">
    <text evidence="2">Belongs to the class-V pyridoxal-phosphate-dependent aminotransferase family. NifS/IscS subfamily.</text>
</comment>
<dbReference type="Gene3D" id="1.10.260.50">
    <property type="match status" value="1"/>
</dbReference>
<organism evidence="10 11">
    <name type="scientific">Candidatus Zambryskibacteria bacterium RIFOXYC1_FULL_39_10</name>
    <dbReference type="NCBI Taxonomy" id="1802779"/>
    <lineage>
        <taxon>Bacteria</taxon>
        <taxon>Candidatus Zambryskiibacteriota</taxon>
    </lineage>
</organism>
<protein>
    <recommendedName>
        <fullName evidence="9">Aminotransferase class V domain-containing protein</fullName>
    </recommendedName>
</protein>
<dbReference type="EMBL" id="MHWW01000009">
    <property type="protein sequence ID" value="OHB15385.1"/>
    <property type="molecule type" value="Genomic_DNA"/>
</dbReference>
<dbReference type="Gene3D" id="3.90.1150.10">
    <property type="entry name" value="Aspartate Aminotransferase, domain 1"/>
    <property type="match status" value="1"/>
</dbReference>
<dbReference type="AlphaFoldDB" id="A0A1G2V181"/>
<evidence type="ECO:0000313" key="11">
    <source>
        <dbReference type="Proteomes" id="UP000177697"/>
    </source>
</evidence>
<evidence type="ECO:0000256" key="3">
    <source>
        <dbReference type="ARBA" id="ARBA00022679"/>
    </source>
</evidence>
<dbReference type="Proteomes" id="UP000177697">
    <property type="component" value="Unassembled WGS sequence"/>
</dbReference>
<gene>
    <name evidence="10" type="ORF">A2431_03815</name>
</gene>
<evidence type="ECO:0000256" key="2">
    <source>
        <dbReference type="ARBA" id="ARBA00006490"/>
    </source>
</evidence>
<evidence type="ECO:0000256" key="4">
    <source>
        <dbReference type="ARBA" id="ARBA00022723"/>
    </source>
</evidence>
<comment type="catalytic activity">
    <reaction evidence="8">
        <text>(sulfur carrier)-H + L-cysteine = (sulfur carrier)-SH + L-alanine</text>
        <dbReference type="Rhea" id="RHEA:43892"/>
        <dbReference type="Rhea" id="RHEA-COMP:14737"/>
        <dbReference type="Rhea" id="RHEA-COMP:14739"/>
        <dbReference type="ChEBI" id="CHEBI:29917"/>
        <dbReference type="ChEBI" id="CHEBI:35235"/>
        <dbReference type="ChEBI" id="CHEBI:57972"/>
        <dbReference type="ChEBI" id="CHEBI:64428"/>
        <dbReference type="EC" id="2.8.1.7"/>
    </reaction>
</comment>
<evidence type="ECO:0000256" key="7">
    <source>
        <dbReference type="ARBA" id="ARBA00023014"/>
    </source>
</evidence>
<dbReference type="InterPro" id="IPR000192">
    <property type="entry name" value="Aminotrans_V_dom"/>
</dbReference>
<dbReference type="InterPro" id="IPR015421">
    <property type="entry name" value="PyrdxlP-dep_Trfase_major"/>
</dbReference>
<dbReference type="Gene3D" id="3.40.640.10">
    <property type="entry name" value="Type I PLP-dependent aspartate aminotransferase-like (Major domain)"/>
    <property type="match status" value="1"/>
</dbReference>
<keyword evidence="3" id="KW-0808">Transferase</keyword>
<dbReference type="InterPro" id="IPR015424">
    <property type="entry name" value="PyrdxlP-dep_Trfase"/>
</dbReference>
<dbReference type="GO" id="GO:0046872">
    <property type="term" value="F:metal ion binding"/>
    <property type="evidence" value="ECO:0007669"/>
    <property type="project" value="UniProtKB-KW"/>
</dbReference>
<dbReference type="PANTHER" id="PTHR11601">
    <property type="entry name" value="CYSTEINE DESULFURYLASE FAMILY MEMBER"/>
    <property type="match status" value="1"/>
</dbReference>
<evidence type="ECO:0000256" key="8">
    <source>
        <dbReference type="ARBA" id="ARBA00050776"/>
    </source>
</evidence>
<accession>A0A1G2V181</accession>
<dbReference type="PIRSF" id="PIRSF005572">
    <property type="entry name" value="NifS"/>
    <property type="match status" value="1"/>
</dbReference>
<dbReference type="InterPro" id="IPR016454">
    <property type="entry name" value="Cysteine_dSase"/>
</dbReference>
<evidence type="ECO:0000259" key="9">
    <source>
        <dbReference type="Pfam" id="PF00266"/>
    </source>
</evidence>
<dbReference type="Pfam" id="PF00266">
    <property type="entry name" value="Aminotran_5"/>
    <property type="match status" value="1"/>
</dbReference>
<dbReference type="SUPFAM" id="SSF53383">
    <property type="entry name" value="PLP-dependent transferases"/>
    <property type="match status" value="1"/>
</dbReference>
<evidence type="ECO:0000256" key="1">
    <source>
        <dbReference type="ARBA" id="ARBA00001933"/>
    </source>
</evidence>
<keyword evidence="7" id="KW-0411">Iron-sulfur</keyword>
<keyword evidence="6" id="KW-0408">Iron</keyword>
<evidence type="ECO:0000313" key="10">
    <source>
        <dbReference type="EMBL" id="OHB15385.1"/>
    </source>
</evidence>
<dbReference type="PANTHER" id="PTHR11601:SF34">
    <property type="entry name" value="CYSTEINE DESULFURASE"/>
    <property type="match status" value="1"/>
</dbReference>
<reference evidence="10 11" key="1">
    <citation type="journal article" date="2016" name="Nat. Commun.">
        <title>Thousands of microbial genomes shed light on interconnected biogeochemical processes in an aquifer system.</title>
        <authorList>
            <person name="Anantharaman K."/>
            <person name="Brown C.T."/>
            <person name="Hug L.A."/>
            <person name="Sharon I."/>
            <person name="Castelle C.J."/>
            <person name="Probst A.J."/>
            <person name="Thomas B.C."/>
            <person name="Singh A."/>
            <person name="Wilkins M.J."/>
            <person name="Karaoz U."/>
            <person name="Brodie E.L."/>
            <person name="Williams K.H."/>
            <person name="Hubbard S.S."/>
            <person name="Banfield J.F."/>
        </authorList>
    </citation>
    <scope>NUCLEOTIDE SEQUENCE [LARGE SCALE GENOMIC DNA]</scope>
</reference>
<proteinExistence type="inferred from homology"/>
<feature type="domain" description="Aminotransferase class V" evidence="9">
    <location>
        <begin position="4"/>
        <end position="287"/>
    </location>
</feature>
<sequence>MSRVFLDYAAITPIDKKVAQEMEKAQKFWANPSSLHQEGEIAKRVLEEARIKIARILHCKANEIFFTSGGTESLNLAIFGVVFKYKKSNSKIPHIITSTIEHPAVLEPIKHLLKNKEVEVSFISPNEKGLISPESIKKEIKENTVLVVIQHGNNEIGTIQPIRKIKEVIENFKLKIENSSRAYLLVDACQSVLYENISLESLGADLLVLDGIKMYGPRGVGILAVRHSVPIESIVFGGGQEGGLRSGTENVPGAVGLAKALEIATEMREKESARLTKLRDYAIAKILKPARLASESVAGGEISQLSLNGGLENRLPNNINICLSHFAKASRDESNKLDSEFLVIKLDTLGFAVSAASACHTLSLENGSYVIESLGNKNCGSSSLRITLGRSTKKSDLDKFISALKKIVHR</sequence>
<dbReference type="GO" id="GO:0051536">
    <property type="term" value="F:iron-sulfur cluster binding"/>
    <property type="evidence" value="ECO:0007669"/>
    <property type="project" value="UniProtKB-KW"/>
</dbReference>
<keyword evidence="4" id="KW-0479">Metal-binding</keyword>
<keyword evidence="5" id="KW-0663">Pyridoxal phosphate</keyword>
<dbReference type="InterPro" id="IPR015422">
    <property type="entry name" value="PyrdxlP-dep_Trfase_small"/>
</dbReference>
<evidence type="ECO:0000256" key="5">
    <source>
        <dbReference type="ARBA" id="ARBA00022898"/>
    </source>
</evidence>
<evidence type="ECO:0000256" key="6">
    <source>
        <dbReference type="ARBA" id="ARBA00023004"/>
    </source>
</evidence>
<name>A0A1G2V181_9BACT</name>
<comment type="caution">
    <text evidence="10">The sequence shown here is derived from an EMBL/GenBank/DDBJ whole genome shotgun (WGS) entry which is preliminary data.</text>
</comment>
<comment type="cofactor">
    <cofactor evidence="1">
        <name>pyridoxal 5'-phosphate</name>
        <dbReference type="ChEBI" id="CHEBI:597326"/>
    </cofactor>
</comment>